<dbReference type="EMBL" id="CAUWAG010000011">
    <property type="protein sequence ID" value="CAJ2508447.1"/>
    <property type="molecule type" value="Genomic_DNA"/>
</dbReference>
<evidence type="ECO:0000313" key="1">
    <source>
        <dbReference type="EMBL" id="CAJ2508447.1"/>
    </source>
</evidence>
<keyword evidence="2" id="KW-1185">Reference proteome</keyword>
<comment type="caution">
    <text evidence="1">The sequence shown here is derived from an EMBL/GenBank/DDBJ whole genome shotgun (WGS) entry which is preliminary data.</text>
</comment>
<organism evidence="1 2">
    <name type="scientific">Anthostomella pinea</name>
    <dbReference type="NCBI Taxonomy" id="933095"/>
    <lineage>
        <taxon>Eukaryota</taxon>
        <taxon>Fungi</taxon>
        <taxon>Dikarya</taxon>
        <taxon>Ascomycota</taxon>
        <taxon>Pezizomycotina</taxon>
        <taxon>Sordariomycetes</taxon>
        <taxon>Xylariomycetidae</taxon>
        <taxon>Xylariales</taxon>
        <taxon>Xylariaceae</taxon>
        <taxon>Anthostomella</taxon>
    </lineage>
</organism>
<proteinExistence type="predicted"/>
<gene>
    <name evidence="1" type="ORF">KHLLAP_LOCUS8915</name>
</gene>
<sequence>MASDPGKGLGEAKVKILRDNIQGIGKFLPIDKRISDQIYEVIRTASDPNSTLEQYVHFIVVGLLLDIQHGFLHDDCRHDSVLPATMRLILGTSAMAAMARVAILQGCYCDISFRSSPPAAARQGIIIMYTFEMGTVSYWDDVNSGDRYALWWVIVKGRKRALIAIFGRDAPAVRIYFEDDHRIANARPGIGLFQTSLLPECWRKPELEKPDHG</sequence>
<evidence type="ECO:0000313" key="2">
    <source>
        <dbReference type="Proteomes" id="UP001295740"/>
    </source>
</evidence>
<accession>A0AAI8YKQ8</accession>
<reference evidence="1" key="1">
    <citation type="submission" date="2023-10" db="EMBL/GenBank/DDBJ databases">
        <authorList>
            <person name="Hackl T."/>
        </authorList>
    </citation>
    <scope>NUCLEOTIDE SEQUENCE</scope>
</reference>
<dbReference type="AlphaFoldDB" id="A0AAI8YKQ8"/>
<name>A0AAI8YKQ8_9PEZI</name>
<dbReference type="Proteomes" id="UP001295740">
    <property type="component" value="Unassembled WGS sequence"/>
</dbReference>
<protein>
    <submittedName>
        <fullName evidence="1">Uu.00g134730.m01.CDS01</fullName>
    </submittedName>
</protein>